<sequence>MKFVQPIRDKKKLEEVKEVLRRQSYRDLFLFEMGINTGLRISDLLKLHVNDVKERTHIVIKEQKTGKEKRFIINTALREKINEYVSGMNETDCLFASKKTGKPITRIQAYRIMNAAAEKVGLDEIGTHTLRKTFGYHYYQKTKDVVMLQTIFNHSAPSITLRYIGIQQDEIDKSLEDFSL</sequence>
<dbReference type="Proteomes" id="UP000195089">
    <property type="component" value="Unassembled WGS sequence"/>
</dbReference>
<dbReference type="InterPro" id="IPR050090">
    <property type="entry name" value="Tyrosine_recombinase_XerCD"/>
</dbReference>
<comment type="caution">
    <text evidence="3">The sequence shown here is derived from an EMBL/GenBank/DDBJ whole genome shotgun (WGS) entry which is preliminary data.</text>
</comment>
<evidence type="ECO:0000313" key="3">
    <source>
        <dbReference type="EMBL" id="OTY44572.1"/>
    </source>
</evidence>
<dbReference type="AlphaFoldDB" id="A0A243BEP7"/>
<protein>
    <submittedName>
        <fullName evidence="3">Site-specific integrase</fullName>
    </submittedName>
</protein>
<dbReference type="RefSeq" id="WP_078186931.1">
    <property type="nucleotide sequence ID" value="NZ_NFDL01000047.1"/>
</dbReference>
<reference evidence="3 4" key="1">
    <citation type="submission" date="2016-10" db="EMBL/GenBank/DDBJ databases">
        <title>Comparative genomics of Bacillus thuringiensis reveals a path to pathogens against multiple invertebrate hosts.</title>
        <authorList>
            <person name="Zheng J."/>
            <person name="Gao Q."/>
            <person name="Liu H."/>
            <person name="Peng D."/>
            <person name="Ruan L."/>
            <person name="Sun M."/>
        </authorList>
    </citation>
    <scope>NUCLEOTIDE SEQUENCE [LARGE SCALE GENOMIC DNA]</scope>
    <source>
        <strain evidence="3">BGSC 4BX1</strain>
    </source>
</reference>
<evidence type="ECO:0000313" key="4">
    <source>
        <dbReference type="Proteomes" id="UP000195089"/>
    </source>
</evidence>
<dbReference type="InterPro" id="IPR002104">
    <property type="entry name" value="Integrase_catalytic"/>
</dbReference>
<dbReference type="Pfam" id="PF00589">
    <property type="entry name" value="Phage_integrase"/>
    <property type="match status" value="1"/>
</dbReference>
<dbReference type="InterPro" id="IPR013762">
    <property type="entry name" value="Integrase-like_cat_sf"/>
</dbReference>
<organism evidence="3 4">
    <name type="scientific">Bacillus thuringiensis serovar pingluonsis</name>
    <dbReference type="NCBI Taxonomy" id="180881"/>
    <lineage>
        <taxon>Bacteria</taxon>
        <taxon>Bacillati</taxon>
        <taxon>Bacillota</taxon>
        <taxon>Bacilli</taxon>
        <taxon>Bacillales</taxon>
        <taxon>Bacillaceae</taxon>
        <taxon>Bacillus</taxon>
        <taxon>Bacillus cereus group</taxon>
    </lineage>
</organism>
<dbReference type="GO" id="GO:0006310">
    <property type="term" value="P:DNA recombination"/>
    <property type="evidence" value="ECO:0007669"/>
    <property type="project" value="UniProtKB-KW"/>
</dbReference>
<feature type="domain" description="Tyr recombinase" evidence="2">
    <location>
        <begin position="1"/>
        <end position="176"/>
    </location>
</feature>
<dbReference type="InterPro" id="IPR011010">
    <property type="entry name" value="DNA_brk_join_enz"/>
</dbReference>
<proteinExistence type="predicted"/>
<evidence type="ECO:0000259" key="2">
    <source>
        <dbReference type="PROSITE" id="PS51898"/>
    </source>
</evidence>
<gene>
    <name evidence="3" type="ORF">BK742_13160</name>
</gene>
<dbReference type="PANTHER" id="PTHR30349:SF82">
    <property type="entry name" value="INTEGRASE_RECOMBINASE YOEC-RELATED"/>
    <property type="match status" value="1"/>
</dbReference>
<evidence type="ECO:0000256" key="1">
    <source>
        <dbReference type="ARBA" id="ARBA00023172"/>
    </source>
</evidence>
<dbReference type="PROSITE" id="PS51898">
    <property type="entry name" value="TYR_RECOMBINASE"/>
    <property type="match status" value="1"/>
</dbReference>
<dbReference type="CDD" id="cd01192">
    <property type="entry name" value="INT_C_like_3"/>
    <property type="match status" value="1"/>
</dbReference>
<accession>A0A243BEP7</accession>
<dbReference type="Gene3D" id="1.10.443.10">
    <property type="entry name" value="Intergrase catalytic core"/>
    <property type="match status" value="1"/>
</dbReference>
<dbReference type="PANTHER" id="PTHR30349">
    <property type="entry name" value="PHAGE INTEGRASE-RELATED"/>
    <property type="match status" value="1"/>
</dbReference>
<dbReference type="GO" id="GO:0003677">
    <property type="term" value="F:DNA binding"/>
    <property type="evidence" value="ECO:0007669"/>
    <property type="project" value="InterPro"/>
</dbReference>
<dbReference type="GO" id="GO:0015074">
    <property type="term" value="P:DNA integration"/>
    <property type="evidence" value="ECO:0007669"/>
    <property type="project" value="InterPro"/>
</dbReference>
<dbReference type="EMBL" id="NFDL01000047">
    <property type="protein sequence ID" value="OTY44572.1"/>
    <property type="molecule type" value="Genomic_DNA"/>
</dbReference>
<name>A0A243BEP7_BACTU</name>
<dbReference type="SUPFAM" id="SSF56349">
    <property type="entry name" value="DNA breaking-rejoining enzymes"/>
    <property type="match status" value="1"/>
</dbReference>
<keyword evidence="1" id="KW-0233">DNA recombination</keyword>